<evidence type="ECO:0008006" key="5">
    <source>
        <dbReference type="Google" id="ProtNLM"/>
    </source>
</evidence>
<keyword evidence="1" id="KW-0812">Transmembrane</keyword>
<dbReference type="Proteomes" id="UP000615446">
    <property type="component" value="Unassembled WGS sequence"/>
</dbReference>
<evidence type="ECO:0000313" key="4">
    <source>
        <dbReference type="Proteomes" id="UP000615446"/>
    </source>
</evidence>
<comment type="caution">
    <text evidence="3">The sequence shown here is derived from an EMBL/GenBank/DDBJ whole genome shotgun (WGS) entry which is preliminary data.</text>
</comment>
<dbReference type="AlphaFoldDB" id="A0A8H3M7I6"/>
<feature type="chain" id="PRO_5034872735" description="SbsA Ig-like domain-containing protein" evidence="2">
    <location>
        <begin position="30"/>
        <end position="856"/>
    </location>
</feature>
<keyword evidence="1" id="KW-0472">Membrane</keyword>
<feature type="transmembrane region" description="Helical" evidence="1">
    <location>
        <begin position="694"/>
        <end position="717"/>
    </location>
</feature>
<evidence type="ECO:0000256" key="2">
    <source>
        <dbReference type="SAM" id="SignalP"/>
    </source>
</evidence>
<accession>A0A8H3M7I6</accession>
<feature type="transmembrane region" description="Helical" evidence="1">
    <location>
        <begin position="775"/>
        <end position="798"/>
    </location>
</feature>
<evidence type="ECO:0000313" key="3">
    <source>
        <dbReference type="EMBL" id="GES99210.1"/>
    </source>
</evidence>
<organism evidence="3 4">
    <name type="scientific">Rhizophagus clarus</name>
    <dbReference type="NCBI Taxonomy" id="94130"/>
    <lineage>
        <taxon>Eukaryota</taxon>
        <taxon>Fungi</taxon>
        <taxon>Fungi incertae sedis</taxon>
        <taxon>Mucoromycota</taxon>
        <taxon>Glomeromycotina</taxon>
        <taxon>Glomeromycetes</taxon>
        <taxon>Glomerales</taxon>
        <taxon>Glomeraceae</taxon>
        <taxon>Rhizophagus</taxon>
    </lineage>
</organism>
<proteinExistence type="predicted"/>
<keyword evidence="1" id="KW-1133">Transmembrane helix</keyword>
<gene>
    <name evidence="3" type="ORF">RCL2_002572100</name>
</gene>
<name>A0A8H3M7I6_9GLOM</name>
<dbReference type="EMBL" id="BLAL01000278">
    <property type="protein sequence ID" value="GES99210.1"/>
    <property type="molecule type" value="Genomic_DNA"/>
</dbReference>
<dbReference type="PROSITE" id="PS51257">
    <property type="entry name" value="PROKAR_LIPOPROTEIN"/>
    <property type="match status" value="1"/>
</dbReference>
<protein>
    <recommendedName>
        <fullName evidence="5">SbsA Ig-like domain-containing protein</fullName>
    </recommendedName>
</protein>
<reference evidence="3" key="1">
    <citation type="submission" date="2019-10" db="EMBL/GenBank/DDBJ databases">
        <title>Conservation and host-specific expression of non-tandemly repeated heterogenous ribosome RNA gene in arbuscular mycorrhizal fungi.</title>
        <authorList>
            <person name="Maeda T."/>
            <person name="Kobayashi Y."/>
            <person name="Nakagawa T."/>
            <person name="Ezawa T."/>
            <person name="Yamaguchi K."/>
            <person name="Bino T."/>
            <person name="Nishimoto Y."/>
            <person name="Shigenobu S."/>
            <person name="Kawaguchi M."/>
        </authorList>
    </citation>
    <scope>NUCLEOTIDE SEQUENCE</scope>
    <source>
        <strain evidence="3">HR1</strain>
    </source>
</reference>
<sequence>MSAIFRHNISLTILVAFVVILISCPSIQTKDIVIYNSSVQDDSYQDIIATGSYADGTILFVIKGDDRDSLCLIRPNGTLEFISNTEIHCKPMNNSCDYYLLNPNFVVATYIENVGNNNGLGVATIIDWTGKVILRNIKSINVLRINEKNDRFLIMKHNNEFIEYHSYNNGTIINRTGSLHFNNTDKRHDIVDLFPFDNAWGILSTVKNQQYFFSIVQAQSKNKTLHVEKLEDLSDVRTCITTNNQTNDIQYYCLYITQYNHTLKLVNINNLSLNDNTFELNSTDLFPDIGFDTSTYIHVIPNIGFLVEATAYLKTKYYIFNISIDYFDSNNAFGELIINNNHNDDIGNNIFILPNKTIVRIIKKRNEIKFVQSDISSHIPKNNPYNNTHIKQVYPPNNELINVGTNTLNITFLNPIDPTVAAYISVYYDSGDELILRQKFLCTGSYCMMSKDNNSLTINLLNNTFNMPNASYYVEIDDNFFGYKYELITMPGIKLKNWIIKTSPENPYAKKDASSILGILRLNSTGTDKFQKLTDAEKEDFFNEMGTELAKSIPVDPSRFKISKYNKDETYMVSNGTTRLSTFSFQISPPNEDSFNKKSPIEVLEDLDSLIRSQDFTQLDGYSHTKYIDKDYGFQETSDLLEEINISLQNFVKEPQYKNKKGNNIIVFKVALIIIDLINDIRFVITLKKILSNLFVPSVIFFSLPFILNIFLAVVIVKFEMQNSKNSEWFKHYIKPVAVATVLSSGDIELLHIFDSNFCGFKIFSANFSQKTLDLIFWGGFLNIILENLPQLVIQILYAINYFTIYDNTALFTLITSILVFLVSVIECSYHLFMNNNNGNHVGIQSDYNDKARDIK</sequence>
<feature type="transmembrane region" description="Helical" evidence="1">
    <location>
        <begin position="810"/>
        <end position="833"/>
    </location>
</feature>
<evidence type="ECO:0000256" key="1">
    <source>
        <dbReference type="SAM" id="Phobius"/>
    </source>
</evidence>
<feature type="signal peptide" evidence="2">
    <location>
        <begin position="1"/>
        <end position="29"/>
    </location>
</feature>
<dbReference type="OrthoDB" id="2347594at2759"/>
<keyword evidence="2" id="KW-0732">Signal</keyword>